<keyword evidence="3" id="KW-1185">Reference proteome</keyword>
<dbReference type="InterPro" id="IPR011009">
    <property type="entry name" value="Kinase-like_dom_sf"/>
</dbReference>
<sequence length="438" mass="48932">MRMSDAPVIGSDEAQELDRRAEAIRQAHPQQALSGSFNTNIRVDDFNVRRPLDTVAKSPYAWRLHTEAAVLRALGGMRGRVPELLYADPDRRFLIQNWVEAQTLREVVKAGLVASVDEVPRAYFEQVARFWRDLQDVDLPHVESLPDPMVRRLAAGSSHAPGIRRAPTTLAEYTALHVQTIAMYFDESTKHSEFIARRLGFPADPERYARQALDRLTDAPLAPAHPDLHIDNLGVRDGGQWEPFFFDVELVSRQDPRHALATMLYWGGYGDAKQAEILDAHTRAAPAHLRPTLKEDVHAWYRYAVTHRATQKLAGWAQATEKHVSALADLKVHLPYFTRLTNEAARVWGAPAVTERYVWETLLDATRMNAQQKRFPDAVTAGFGVLASRGPVFPVLDADSRSGFGVLAARTPVASARTDHPRVAATEQGLAKAPEKSR</sequence>
<evidence type="ECO:0000256" key="1">
    <source>
        <dbReference type="SAM" id="MobiDB-lite"/>
    </source>
</evidence>
<reference evidence="3" key="1">
    <citation type="journal article" date="2019" name="Int. J. Syst. Evol. Microbiol.">
        <title>The Global Catalogue of Microorganisms (GCM) 10K type strain sequencing project: providing services to taxonomists for standard genome sequencing and annotation.</title>
        <authorList>
            <consortium name="The Broad Institute Genomics Platform"/>
            <consortium name="The Broad Institute Genome Sequencing Center for Infectious Disease"/>
            <person name="Wu L."/>
            <person name="Ma J."/>
        </authorList>
    </citation>
    <scope>NUCLEOTIDE SEQUENCE [LARGE SCALE GENOMIC DNA]</scope>
    <source>
        <strain evidence="3">JCM 17986</strain>
    </source>
</reference>
<dbReference type="InterPro" id="IPR051678">
    <property type="entry name" value="AGP_Transferase"/>
</dbReference>
<evidence type="ECO:0008006" key="4">
    <source>
        <dbReference type="Google" id="ProtNLM"/>
    </source>
</evidence>
<protein>
    <recommendedName>
        <fullName evidence="4">Aminoglycoside phosphotransferase domain-containing protein</fullName>
    </recommendedName>
</protein>
<comment type="caution">
    <text evidence="2">The sequence shown here is derived from an EMBL/GenBank/DDBJ whole genome shotgun (WGS) entry which is preliminary data.</text>
</comment>
<evidence type="ECO:0000313" key="3">
    <source>
        <dbReference type="Proteomes" id="UP001500466"/>
    </source>
</evidence>
<dbReference type="SUPFAM" id="SSF56112">
    <property type="entry name" value="Protein kinase-like (PK-like)"/>
    <property type="match status" value="1"/>
</dbReference>
<proteinExistence type="predicted"/>
<accession>A0ABP9HI15</accession>
<feature type="region of interest" description="Disordered" evidence="1">
    <location>
        <begin position="415"/>
        <end position="438"/>
    </location>
</feature>
<organism evidence="2 3">
    <name type="scientific">Yinghuangia aomiensis</name>
    <dbReference type="NCBI Taxonomy" id="676205"/>
    <lineage>
        <taxon>Bacteria</taxon>
        <taxon>Bacillati</taxon>
        <taxon>Actinomycetota</taxon>
        <taxon>Actinomycetes</taxon>
        <taxon>Kitasatosporales</taxon>
        <taxon>Streptomycetaceae</taxon>
        <taxon>Yinghuangia</taxon>
    </lineage>
</organism>
<name>A0ABP9HI15_9ACTN</name>
<dbReference type="Proteomes" id="UP001500466">
    <property type="component" value="Unassembled WGS sequence"/>
</dbReference>
<evidence type="ECO:0000313" key="2">
    <source>
        <dbReference type="EMBL" id="GAA4970923.1"/>
    </source>
</evidence>
<gene>
    <name evidence="2" type="ORF">GCM10023205_40750</name>
</gene>
<dbReference type="PANTHER" id="PTHR21310">
    <property type="entry name" value="AMINOGLYCOSIDE PHOSPHOTRANSFERASE-RELATED-RELATED"/>
    <property type="match status" value="1"/>
</dbReference>
<dbReference type="EMBL" id="BAABHS010000014">
    <property type="protein sequence ID" value="GAA4970923.1"/>
    <property type="molecule type" value="Genomic_DNA"/>
</dbReference>